<accession>A0ABU3NZM2</accession>
<comment type="similarity">
    <text evidence="5">Belongs to the Prp family.</text>
</comment>
<evidence type="ECO:0000256" key="6">
    <source>
        <dbReference type="ARBA" id="ARBA00044538"/>
    </source>
</evidence>
<dbReference type="PANTHER" id="PTHR39178:SF1">
    <property type="entry name" value="RIBOSOMAL-PROCESSING CYSTEINE PROTEASE PRP"/>
    <property type="match status" value="1"/>
</dbReference>
<proteinExistence type="inferred from homology"/>
<dbReference type="SUPFAM" id="SSF118010">
    <property type="entry name" value="TM1457-like"/>
    <property type="match status" value="1"/>
</dbReference>
<reference evidence="7 8" key="1">
    <citation type="submission" date="2023-07" db="EMBL/GenBank/DDBJ databases">
        <title>The novel representative of Negativicutes class, Anaeroselena agilis gen. nov. sp. nov.</title>
        <authorList>
            <person name="Prokofeva M.I."/>
            <person name="Elcheninov A.G."/>
            <person name="Klyukina A."/>
            <person name="Kublanov I.V."/>
            <person name="Frolov E.N."/>
            <person name="Podosokorskaya O.A."/>
        </authorList>
    </citation>
    <scope>NUCLEOTIDE SEQUENCE [LARGE SCALE GENOMIC DNA]</scope>
    <source>
        <strain evidence="7 8">4137-cl</strain>
    </source>
</reference>
<evidence type="ECO:0000313" key="7">
    <source>
        <dbReference type="EMBL" id="MDT8902247.1"/>
    </source>
</evidence>
<dbReference type="InterPro" id="IPR007422">
    <property type="entry name" value="Peptidase_Prp"/>
</dbReference>
<dbReference type="Proteomes" id="UP001254848">
    <property type="component" value="Unassembled WGS sequence"/>
</dbReference>
<keyword evidence="3" id="KW-0378">Hydrolase</keyword>
<dbReference type="GO" id="GO:0006508">
    <property type="term" value="P:proteolysis"/>
    <property type="evidence" value="ECO:0007669"/>
    <property type="project" value="UniProtKB-KW"/>
</dbReference>
<evidence type="ECO:0000313" key="8">
    <source>
        <dbReference type="Proteomes" id="UP001254848"/>
    </source>
</evidence>
<organism evidence="7 8">
    <name type="scientific">Anaeroselena agilis</name>
    <dbReference type="NCBI Taxonomy" id="3063788"/>
    <lineage>
        <taxon>Bacteria</taxon>
        <taxon>Bacillati</taxon>
        <taxon>Bacillota</taxon>
        <taxon>Negativicutes</taxon>
        <taxon>Acetonemataceae</taxon>
        <taxon>Anaeroselena</taxon>
    </lineage>
</organism>
<dbReference type="InterPro" id="IPR036764">
    <property type="entry name" value="Peptidase_Prp_sf"/>
</dbReference>
<evidence type="ECO:0000256" key="1">
    <source>
        <dbReference type="ARBA" id="ARBA00022517"/>
    </source>
</evidence>
<evidence type="ECO:0000256" key="4">
    <source>
        <dbReference type="ARBA" id="ARBA00022807"/>
    </source>
</evidence>
<name>A0ABU3NZM2_9FIRM</name>
<keyword evidence="2 7" id="KW-0645">Protease</keyword>
<keyword evidence="1" id="KW-0690">Ribosome biogenesis</keyword>
<dbReference type="CDD" id="cd16332">
    <property type="entry name" value="Prp-like"/>
    <property type="match status" value="1"/>
</dbReference>
<dbReference type="PANTHER" id="PTHR39178">
    <property type="entry name" value="HYPOTHETICAL RIBOSOME-ASSOCIATED PROTEIN"/>
    <property type="match status" value="1"/>
</dbReference>
<keyword evidence="8" id="KW-1185">Reference proteome</keyword>
<gene>
    <name evidence="7" type="ORF">Q4T40_13415</name>
</gene>
<dbReference type="RefSeq" id="WP_413780733.1">
    <property type="nucleotide sequence ID" value="NZ_JAUOZS010000001.1"/>
</dbReference>
<evidence type="ECO:0000256" key="5">
    <source>
        <dbReference type="ARBA" id="ARBA00044503"/>
    </source>
</evidence>
<dbReference type="EMBL" id="JAUOZS010000001">
    <property type="protein sequence ID" value="MDT8902247.1"/>
    <property type="molecule type" value="Genomic_DNA"/>
</dbReference>
<sequence length="106" mass="11128">MVRIDIYRNAAGAITGFSANGHADTAPHGRDIVCAGVAVLTQTAVLGLERHLGRDIDLDIGSGKLILNLKGAADASTSAILETMLLGLAEIAKQSPQSVRITEHRR</sequence>
<dbReference type="Pfam" id="PF04327">
    <property type="entry name" value="Peptidase_Prp"/>
    <property type="match status" value="1"/>
</dbReference>
<protein>
    <recommendedName>
        <fullName evidence="6">Ribosomal processing cysteine protease Prp</fullName>
    </recommendedName>
</protein>
<comment type="caution">
    <text evidence="7">The sequence shown here is derived from an EMBL/GenBank/DDBJ whole genome shotgun (WGS) entry which is preliminary data.</text>
</comment>
<dbReference type="Gene3D" id="3.30.70.1490">
    <property type="entry name" value="Cysteine protease Prp"/>
    <property type="match status" value="1"/>
</dbReference>
<evidence type="ECO:0000256" key="3">
    <source>
        <dbReference type="ARBA" id="ARBA00022801"/>
    </source>
</evidence>
<keyword evidence="4" id="KW-0788">Thiol protease</keyword>
<evidence type="ECO:0000256" key="2">
    <source>
        <dbReference type="ARBA" id="ARBA00022670"/>
    </source>
</evidence>
<dbReference type="GO" id="GO:0008233">
    <property type="term" value="F:peptidase activity"/>
    <property type="evidence" value="ECO:0007669"/>
    <property type="project" value="UniProtKB-KW"/>
</dbReference>